<keyword evidence="2" id="KW-1185">Reference proteome</keyword>
<proteinExistence type="predicted"/>
<organism evidence="1 2">
    <name type="scientific">Daphnia magna</name>
    <dbReference type="NCBI Taxonomy" id="35525"/>
    <lineage>
        <taxon>Eukaryota</taxon>
        <taxon>Metazoa</taxon>
        <taxon>Ecdysozoa</taxon>
        <taxon>Arthropoda</taxon>
        <taxon>Crustacea</taxon>
        <taxon>Branchiopoda</taxon>
        <taxon>Diplostraca</taxon>
        <taxon>Cladocera</taxon>
        <taxon>Anomopoda</taxon>
        <taxon>Daphniidae</taxon>
        <taxon>Daphnia</taxon>
    </lineage>
</organism>
<gene>
    <name evidence="1" type="ORF">OUZ56_009845</name>
</gene>
<comment type="caution">
    <text evidence="1">The sequence shown here is derived from an EMBL/GenBank/DDBJ whole genome shotgun (WGS) entry which is preliminary data.</text>
</comment>
<protein>
    <submittedName>
        <fullName evidence="1">Uncharacterized protein</fullName>
    </submittedName>
</protein>
<evidence type="ECO:0000313" key="1">
    <source>
        <dbReference type="EMBL" id="KAK4024423.1"/>
    </source>
</evidence>
<reference evidence="1 2" key="1">
    <citation type="journal article" date="2023" name="Nucleic Acids Res.">
        <title>The hologenome of Daphnia magna reveals possible DNA methylation and microbiome-mediated evolution of the host genome.</title>
        <authorList>
            <person name="Chaturvedi A."/>
            <person name="Li X."/>
            <person name="Dhandapani V."/>
            <person name="Marshall H."/>
            <person name="Kissane S."/>
            <person name="Cuenca-Cambronero M."/>
            <person name="Asole G."/>
            <person name="Calvet F."/>
            <person name="Ruiz-Romero M."/>
            <person name="Marangio P."/>
            <person name="Guigo R."/>
            <person name="Rago D."/>
            <person name="Mirbahai L."/>
            <person name="Eastwood N."/>
            <person name="Colbourne J.K."/>
            <person name="Zhou J."/>
            <person name="Mallon E."/>
            <person name="Orsini L."/>
        </authorList>
    </citation>
    <scope>NUCLEOTIDE SEQUENCE [LARGE SCALE GENOMIC DNA]</scope>
    <source>
        <strain evidence="1">LRV0_1</strain>
    </source>
</reference>
<accession>A0ABR0AH30</accession>
<evidence type="ECO:0000313" key="2">
    <source>
        <dbReference type="Proteomes" id="UP001234178"/>
    </source>
</evidence>
<sequence length="296" mass="34523">MSLVAKEGKLSVLQLARVDGRLKFFEKCNPYEFNGKLRSLSKSGNKYKTHEIRRFGYFLYPVFKDILDDSYLEHMRMPYAMQLLGGFNKNPVPPADIEKAKVVLVNFITEHKRLSYLVRFVNHEILHLPEDAEYYKCGVEFNSAFDFENFLRWFGLLLDYGHLPSEQIRNRLIEMRKYVLPTGRHGRILSSYDDFEREAELLKAINSKTNDNSIIVCQDVVECPEGSKDYVIIERKFLCKRDAFLVPYRSSDYDSYVVSKLCKDADEWDFNLIKDLNIISIPNSSSTVGWNSFLPS</sequence>
<dbReference type="EMBL" id="JAOYFB010000037">
    <property type="protein sequence ID" value="KAK4024423.1"/>
    <property type="molecule type" value="Genomic_DNA"/>
</dbReference>
<name>A0ABR0AH30_9CRUS</name>
<dbReference type="Proteomes" id="UP001234178">
    <property type="component" value="Unassembled WGS sequence"/>
</dbReference>